<keyword evidence="9" id="KW-1185">Reference proteome</keyword>
<dbReference type="InterPro" id="IPR039518">
    <property type="entry name" value="WhiA_LAGLIDADG_dom"/>
</dbReference>
<dbReference type="InterPro" id="IPR023054">
    <property type="entry name" value="Sporulation_regulator_WhiA_C"/>
</dbReference>
<evidence type="ECO:0000259" key="5">
    <source>
        <dbReference type="Pfam" id="PF02650"/>
    </source>
</evidence>
<evidence type="ECO:0000256" key="4">
    <source>
        <dbReference type="HAMAP-Rule" id="MF_01420"/>
    </source>
</evidence>
<dbReference type="Gene3D" id="3.10.28.10">
    <property type="entry name" value="Homing endonucleases"/>
    <property type="match status" value="1"/>
</dbReference>
<feature type="domain" description="WhiA LAGLIDADG-like" evidence="7">
    <location>
        <begin position="128"/>
        <end position="220"/>
    </location>
</feature>
<dbReference type="HAMAP" id="MF_01420">
    <property type="entry name" value="HTH_type_WhiA"/>
    <property type="match status" value="1"/>
</dbReference>
<dbReference type="eggNOG" id="COG1481">
    <property type="taxonomic scope" value="Bacteria"/>
</dbReference>
<dbReference type="HOGENOM" id="CLU_053282_0_0_9"/>
<comment type="caution">
    <text evidence="8">The sequence shown here is derived from an EMBL/GenBank/DDBJ whole genome shotgun (WGS) entry which is preliminary data.</text>
</comment>
<feature type="domain" description="Sporulation regulator WhiA C-terminal" evidence="5">
    <location>
        <begin position="223"/>
        <end position="307"/>
    </location>
</feature>
<dbReference type="GO" id="GO:0003677">
    <property type="term" value="F:DNA binding"/>
    <property type="evidence" value="ECO:0007669"/>
    <property type="project" value="UniProtKB-UniRule"/>
</dbReference>
<keyword evidence="3 4" id="KW-0131">Cell cycle</keyword>
<dbReference type="Pfam" id="PF10298">
    <property type="entry name" value="WhiA_N"/>
    <property type="match status" value="1"/>
</dbReference>
<dbReference type="GO" id="GO:0051301">
    <property type="term" value="P:cell division"/>
    <property type="evidence" value="ECO:0007669"/>
    <property type="project" value="UniProtKB-UniRule"/>
</dbReference>
<evidence type="ECO:0000313" key="8">
    <source>
        <dbReference type="EMBL" id="EFI84843.1"/>
    </source>
</evidence>
<dbReference type="PANTHER" id="PTHR37307:SF1">
    <property type="entry name" value="CELL DIVISION PROTEIN WHIA-RELATED"/>
    <property type="match status" value="1"/>
</dbReference>
<protein>
    <recommendedName>
        <fullName evidence="4">Probable cell division protein WhiA</fullName>
    </recommendedName>
</protein>
<keyword evidence="1 4" id="KW-0132">Cell division</keyword>
<dbReference type="Pfam" id="PF02650">
    <property type="entry name" value="HTH_WhiA"/>
    <property type="match status" value="1"/>
</dbReference>
<dbReference type="STRING" id="525367.HMPREF0556_11396"/>
<dbReference type="Pfam" id="PF14527">
    <property type="entry name" value="LAGLIDADG_WhiA"/>
    <property type="match status" value="1"/>
</dbReference>
<comment type="function">
    <text evidence="4">Involved in cell division and chromosome segregation.</text>
</comment>
<name>D7UWB5_LISGR</name>
<dbReference type="PANTHER" id="PTHR37307">
    <property type="entry name" value="CELL DIVISION PROTEIN WHIA-RELATED"/>
    <property type="match status" value="1"/>
</dbReference>
<dbReference type="AlphaFoldDB" id="D7UWB5"/>
<dbReference type="EMBL" id="ACCR02000003">
    <property type="protein sequence ID" value="EFI84843.1"/>
    <property type="molecule type" value="Genomic_DNA"/>
</dbReference>
<organism evidence="8 9">
    <name type="scientific">Listeria grayi DSM 20601</name>
    <dbReference type="NCBI Taxonomy" id="525367"/>
    <lineage>
        <taxon>Bacteria</taxon>
        <taxon>Bacillati</taxon>
        <taxon>Bacillota</taxon>
        <taxon>Bacilli</taxon>
        <taxon>Bacillales</taxon>
        <taxon>Listeriaceae</taxon>
        <taxon>Listeria</taxon>
    </lineage>
</organism>
<dbReference type="NCBIfam" id="TIGR00647">
    <property type="entry name" value="DNA_bind_WhiA"/>
    <property type="match status" value="1"/>
</dbReference>
<gene>
    <name evidence="4" type="primary">whiA</name>
    <name evidence="8" type="ORF">HMPREF0556_11396</name>
</gene>
<keyword evidence="2 4" id="KW-0238">DNA-binding</keyword>
<evidence type="ECO:0000256" key="1">
    <source>
        <dbReference type="ARBA" id="ARBA00022618"/>
    </source>
</evidence>
<evidence type="ECO:0000259" key="6">
    <source>
        <dbReference type="Pfam" id="PF10298"/>
    </source>
</evidence>
<dbReference type="SUPFAM" id="SSF55608">
    <property type="entry name" value="Homing endonucleases"/>
    <property type="match status" value="1"/>
</dbReference>
<accession>D7UWB5</accession>
<dbReference type="InterPro" id="IPR018478">
    <property type="entry name" value="Sporu_reg_WhiA_N_dom"/>
</dbReference>
<dbReference type="InterPro" id="IPR027434">
    <property type="entry name" value="Homing_endonucl"/>
</dbReference>
<evidence type="ECO:0000313" key="9">
    <source>
        <dbReference type="Proteomes" id="UP000010119"/>
    </source>
</evidence>
<comment type="similarity">
    <text evidence="4">Belongs to the WhiA family.</text>
</comment>
<reference evidence="8" key="1">
    <citation type="submission" date="2010-06" db="EMBL/GenBank/DDBJ databases">
        <authorList>
            <person name="Muzny D."/>
            <person name="Qin X."/>
            <person name="Buhay C."/>
            <person name="Dugan-Rocha S."/>
            <person name="Ding Y."/>
            <person name="Chen G."/>
            <person name="Hawes A."/>
            <person name="Holder M."/>
            <person name="Jhangiani S."/>
            <person name="Johnson A."/>
            <person name="Khan Z."/>
            <person name="Li Z."/>
            <person name="Liu W."/>
            <person name="Liu X."/>
            <person name="Perez L."/>
            <person name="Shen H."/>
            <person name="Wang Q."/>
            <person name="Watt J."/>
            <person name="Xi L."/>
            <person name="Xin Y."/>
            <person name="Zhou J."/>
            <person name="Deng J."/>
            <person name="Jiang H."/>
            <person name="Liu Y."/>
            <person name="Qu J."/>
            <person name="Song X.-Z."/>
            <person name="Zhang L."/>
            <person name="Villasana D."/>
            <person name="Johnson A."/>
            <person name="Liu J."/>
            <person name="Liyanage D."/>
            <person name="Lorensuhewa L."/>
            <person name="Robinson T."/>
            <person name="Song A."/>
            <person name="Song B.-B."/>
            <person name="Dinh H."/>
            <person name="Thornton R."/>
            <person name="Coyle M."/>
            <person name="Francisco L."/>
            <person name="Jackson L."/>
            <person name="Javaid M."/>
            <person name="Korchina V."/>
            <person name="Kovar C."/>
            <person name="Mata R."/>
            <person name="Mathew T."/>
            <person name="Ngo R."/>
            <person name="Nguyen L."/>
            <person name="Nguyen N."/>
            <person name="Okwuonu G."/>
            <person name="Ongeri F."/>
            <person name="Pham C."/>
            <person name="Simmons D."/>
            <person name="Wilczek-Boney K."/>
            <person name="Hale W."/>
            <person name="Jakkamsetti A."/>
            <person name="Pham P."/>
            <person name="Ruth R."/>
            <person name="San Lucas F."/>
            <person name="Warren J."/>
            <person name="Zhang J."/>
            <person name="Zhao Z."/>
            <person name="Zhou C."/>
            <person name="Zhu D."/>
            <person name="Lee S."/>
            <person name="Bess C."/>
            <person name="Blankenburg K."/>
            <person name="Forbes L."/>
            <person name="Fu Q."/>
            <person name="Gubbala S."/>
            <person name="Hirani K."/>
            <person name="Jayaseelan J.C."/>
            <person name="Lara F."/>
            <person name="Munidasa M."/>
            <person name="Palculict T."/>
            <person name="Patil S."/>
            <person name="Pu L.-L."/>
            <person name="Saada N."/>
            <person name="Tang L."/>
            <person name="Weissenberger G."/>
            <person name="Zhu Y."/>
            <person name="Hemphill L."/>
            <person name="Shang Y."/>
            <person name="Youmans B."/>
            <person name="Ayvaz T."/>
            <person name="Ross M."/>
            <person name="Santibanez J."/>
            <person name="Aqrawi P."/>
            <person name="Gross S."/>
            <person name="Joshi V."/>
            <person name="Fowler G."/>
            <person name="Nazareth L."/>
            <person name="Reid J."/>
            <person name="Worley K."/>
            <person name="Petrosino J."/>
            <person name="Highlander S."/>
            <person name="Gibbs R."/>
        </authorList>
    </citation>
    <scope>NUCLEOTIDE SEQUENCE [LARGE SCALE GENOMIC DNA]</scope>
    <source>
        <strain evidence="8">DSM 20601</strain>
    </source>
</reference>
<evidence type="ECO:0000256" key="3">
    <source>
        <dbReference type="ARBA" id="ARBA00023306"/>
    </source>
</evidence>
<dbReference type="GO" id="GO:0043937">
    <property type="term" value="P:regulation of sporulation"/>
    <property type="evidence" value="ECO:0007669"/>
    <property type="project" value="InterPro"/>
</dbReference>
<proteinExistence type="inferred from homology"/>
<dbReference type="Proteomes" id="UP000010119">
    <property type="component" value="Unassembled WGS sequence"/>
</dbReference>
<evidence type="ECO:0000256" key="2">
    <source>
        <dbReference type="ARBA" id="ARBA00023125"/>
    </source>
</evidence>
<feature type="domain" description="Sporulation transcription regulator WhiA N-terminal" evidence="6">
    <location>
        <begin position="23"/>
        <end position="106"/>
    </location>
</feature>
<dbReference type="InterPro" id="IPR003802">
    <property type="entry name" value="Sporulation_regulator_WhiA"/>
</dbReference>
<sequence>MRGVSFASETKKELTQLEINNHDAKLELAAFIRMNGALSFSNQTFVLDIQTENAAIARRMYRLLKDLYEIPIELLVRKKMKLKKNNVYIVRFKTRTRAILEDLHILQDDFSVTKSIDADFVKKRGDKRAYLRGAFLASGSINNPDTSSYHLEIFSVYEEHNEAICKLMNSFELHARTLERKNGFITYLKEAEKITEFLSVIGATTALLHFEDVRIMRDMRNSVNRLVNCETANLNKTINAAVRQIDNIKFIQQEVGLEALPDKLKEIAELRIAHEDVSLKELGEMMTSGQVSKSGVNHRLRKLDTIAERLRNGESPSGLGLKVKQL</sequence>
<evidence type="ECO:0000259" key="7">
    <source>
        <dbReference type="Pfam" id="PF14527"/>
    </source>
</evidence>
<dbReference type="FunFam" id="3.10.28.10:FF:000002">
    <property type="entry name" value="Probable cell division protein WhiA"/>
    <property type="match status" value="1"/>
</dbReference>